<keyword evidence="1" id="KW-0732">Signal</keyword>
<dbReference type="SUPFAM" id="SSF51120">
    <property type="entry name" value="beta-Roll"/>
    <property type="match status" value="1"/>
</dbReference>
<dbReference type="Proteomes" id="UP000295096">
    <property type="component" value="Unassembled WGS sequence"/>
</dbReference>
<keyword evidence="4" id="KW-1185">Reference proteome</keyword>
<feature type="region of interest" description="Disordered" evidence="2">
    <location>
        <begin position="957"/>
        <end position="1022"/>
    </location>
</feature>
<proteinExistence type="predicted"/>
<evidence type="ECO:0000256" key="2">
    <source>
        <dbReference type="SAM" id="MobiDB-lite"/>
    </source>
</evidence>
<accession>A0A4R5QH35</accession>
<dbReference type="Pfam" id="PF00353">
    <property type="entry name" value="HemolysinCabind"/>
    <property type="match status" value="5"/>
</dbReference>
<dbReference type="EMBL" id="SMSJ01000011">
    <property type="protein sequence ID" value="TDH62416.1"/>
    <property type="molecule type" value="Genomic_DNA"/>
</dbReference>
<dbReference type="GO" id="GO:0005509">
    <property type="term" value="F:calcium ion binding"/>
    <property type="evidence" value="ECO:0007669"/>
    <property type="project" value="InterPro"/>
</dbReference>
<evidence type="ECO:0000313" key="4">
    <source>
        <dbReference type="Proteomes" id="UP000295096"/>
    </source>
</evidence>
<dbReference type="PRINTS" id="PR00313">
    <property type="entry name" value="CABNDNGRPT"/>
</dbReference>
<dbReference type="AlphaFoldDB" id="A0A4R5QH35"/>
<comment type="caution">
    <text evidence="3">The sequence shown here is derived from an EMBL/GenBank/DDBJ whole genome shotgun (WGS) entry which is preliminary data.</text>
</comment>
<dbReference type="InterPro" id="IPR013517">
    <property type="entry name" value="FG-GAP"/>
</dbReference>
<dbReference type="SUPFAM" id="SSF69318">
    <property type="entry name" value="Integrin alpha N-terminal domain"/>
    <property type="match status" value="1"/>
</dbReference>
<evidence type="ECO:0000256" key="1">
    <source>
        <dbReference type="ARBA" id="ARBA00022729"/>
    </source>
</evidence>
<dbReference type="OrthoDB" id="7272448at2"/>
<feature type="compositionally biased region" description="Polar residues" evidence="2">
    <location>
        <begin position="982"/>
        <end position="1001"/>
    </location>
</feature>
<dbReference type="Gene3D" id="2.130.10.130">
    <property type="entry name" value="Integrin alpha, N-terminal"/>
    <property type="match status" value="1"/>
</dbReference>
<protein>
    <recommendedName>
        <fullName evidence="5">Calcium-binding protein</fullName>
    </recommendedName>
</protein>
<feature type="compositionally biased region" description="Low complexity" evidence="2">
    <location>
        <begin position="1002"/>
        <end position="1022"/>
    </location>
</feature>
<sequence length="1022" mass="102000">MTLIGDSAGSTITGGLGSDLIVGGGGLDILIYDGLPDGYDLTATFTALGSGTIQKRLSGTVSGTDTISGISVVAAGAGHDLFDFSAASGPSSIDGPILAVRPGAGDDIVNAGGLAGVELDYSQAGDAVSIRLQVELDADGHRIGRARDGDGGVDTLIDVLRVRGSDFSDRLIGGSGDDTFLGSLGGDTLLGAGGSNSLDYAGLAGRTVTVTLSGTGTGIAVKSGGGGTDRFIAFGVITGTDGADSIKGFAGTTELQVLRGMGGADTIDGANNLLNLVDYSLGTGRVSINLGTERATDDSGSLDVLQNVLHVRGSAYDDLITGSGRGEYFDASLGSDTYAGGGGTDTLSYAGLAGRTVTVRLTADGAGTVAKSGGGADRFAGIHVIEGTAGGDILKGFAGATQVTLLRGLGGIDSIDGAGNVLNVLDYSGSVAIGVNLTTGVAADGAGSYDMLYHVRAVVGSRYDDVMVGSADADVFHGSGGNDSYTGNAGLDTLDYGQSATPITLAWTGADAATVAKGAAGGTDSLTGIERVVGSAAGDSFTGHAALVADTYVSGGQGNDTIDAGGSAFLVADYRDGPAIIADLGAGTVQEAYATPSADRLIGVVQLRGSAFADSIVGSAGNDVLHGGAGDDTIKGGAGHDTAVLGGTRAATTLTHHADGSWTATGPDGTDTLRDVEAVRFTDGTVQLRTAERDFDGDGQSDILFDSTQASPGYRTLAQWHVTGGAFDHGDSFTIIDPGWSVAATGDFDGNGRADLLWHMPDGTAAIWLLNDSGTGYGSGGTIYRPAAGQAFDIAGVGDLNGDGRSDILFSRVESFAGHDYRTVSLWQMDGLGGAGGGAIAAVDASWSVAGIGDFDGDGRSDILWRDADSSIAIWRMDGTSFLGGGTVSTPGTDWVVAGVGDFDGDGRSDILFQDGSGNVAGWRMDGTTVLEGRTVTAMSRAGGLRRSATTTVTAARTSSGGRIPWPAGASPRRRSGPCTGWMSSRRSGSPISTTAGTWSDTGAPARGAAQAASAFSTSPAR</sequence>
<evidence type="ECO:0000313" key="3">
    <source>
        <dbReference type="EMBL" id="TDH62416.1"/>
    </source>
</evidence>
<dbReference type="InterPro" id="IPR011049">
    <property type="entry name" value="Serralysin-like_metalloprot_C"/>
</dbReference>
<organism evidence="3 4">
    <name type="scientific">Dankookia rubra</name>
    <dbReference type="NCBI Taxonomy" id="1442381"/>
    <lineage>
        <taxon>Bacteria</taxon>
        <taxon>Pseudomonadati</taxon>
        <taxon>Pseudomonadota</taxon>
        <taxon>Alphaproteobacteria</taxon>
        <taxon>Acetobacterales</taxon>
        <taxon>Roseomonadaceae</taxon>
        <taxon>Dankookia</taxon>
    </lineage>
</organism>
<dbReference type="PANTHER" id="PTHR46580">
    <property type="entry name" value="SENSOR KINASE-RELATED"/>
    <property type="match status" value="1"/>
</dbReference>
<dbReference type="Gene3D" id="2.150.10.10">
    <property type="entry name" value="Serralysin-like metalloprotease, C-terminal"/>
    <property type="match status" value="1"/>
</dbReference>
<dbReference type="PROSITE" id="PS00330">
    <property type="entry name" value="HEMOLYSIN_CALCIUM"/>
    <property type="match status" value="2"/>
</dbReference>
<dbReference type="InterPro" id="IPR001343">
    <property type="entry name" value="Hemolysn_Ca-bd"/>
</dbReference>
<evidence type="ECO:0008006" key="5">
    <source>
        <dbReference type="Google" id="ProtNLM"/>
    </source>
</evidence>
<gene>
    <name evidence="3" type="ORF">E2C06_11115</name>
</gene>
<dbReference type="InterPro" id="IPR018511">
    <property type="entry name" value="Hemolysin-typ_Ca-bd_CS"/>
</dbReference>
<dbReference type="PANTHER" id="PTHR46580:SF2">
    <property type="entry name" value="MAM DOMAIN-CONTAINING PROTEIN"/>
    <property type="match status" value="1"/>
</dbReference>
<reference evidence="3 4" key="1">
    <citation type="journal article" date="2016" name="J. Microbiol.">
        <title>Dankookia rubra gen. nov., sp. nov., an alphaproteobacterium isolated from sediment of a shallow stream.</title>
        <authorList>
            <person name="Kim W.H."/>
            <person name="Kim D.H."/>
            <person name="Kang K."/>
            <person name="Ahn T.Y."/>
        </authorList>
    </citation>
    <scope>NUCLEOTIDE SEQUENCE [LARGE SCALE GENOMIC DNA]</scope>
    <source>
        <strain evidence="3 4">JCM30602</strain>
    </source>
</reference>
<dbReference type="Pfam" id="PF13517">
    <property type="entry name" value="FG-GAP_3"/>
    <property type="match status" value="2"/>
</dbReference>
<name>A0A4R5QH35_9PROT</name>
<dbReference type="InterPro" id="IPR028994">
    <property type="entry name" value="Integrin_alpha_N"/>
</dbReference>